<dbReference type="HOGENOM" id="CLU_123369_0_0_11"/>
<dbReference type="CDD" id="cd02966">
    <property type="entry name" value="TlpA_like_family"/>
    <property type="match status" value="1"/>
</dbReference>
<evidence type="ECO:0000313" key="4">
    <source>
        <dbReference type="Proteomes" id="UP000002505"/>
    </source>
</evidence>
<dbReference type="EMBL" id="CP001343">
    <property type="protein sequence ID" value="ACL42472.1"/>
    <property type="molecule type" value="Genomic_DNA"/>
</dbReference>
<dbReference type="PROSITE" id="PS51352">
    <property type="entry name" value="THIOREDOXIN_2"/>
    <property type="match status" value="1"/>
</dbReference>
<dbReference type="OrthoDB" id="5118153at2"/>
<dbReference type="RefSeq" id="WP_012623515.1">
    <property type="nucleotide sequence ID" value="NC_011881.1"/>
</dbReference>
<dbReference type="Pfam" id="PF08534">
    <property type="entry name" value="Redoxin"/>
    <property type="match status" value="1"/>
</dbReference>
<dbReference type="InterPro" id="IPR050553">
    <property type="entry name" value="Thioredoxin_ResA/DsbE_sf"/>
</dbReference>
<evidence type="ECO:0000256" key="1">
    <source>
        <dbReference type="SAM" id="MobiDB-lite"/>
    </source>
</evidence>
<dbReference type="PANTHER" id="PTHR42852">
    <property type="entry name" value="THIOL:DISULFIDE INTERCHANGE PROTEIN DSBE"/>
    <property type="match status" value="1"/>
</dbReference>
<dbReference type="InterPro" id="IPR036249">
    <property type="entry name" value="Thioredoxin-like_sf"/>
</dbReference>
<dbReference type="InterPro" id="IPR013766">
    <property type="entry name" value="Thioredoxin_domain"/>
</dbReference>
<feature type="region of interest" description="Disordered" evidence="1">
    <location>
        <begin position="45"/>
        <end position="65"/>
    </location>
</feature>
<dbReference type="Proteomes" id="UP000002505">
    <property type="component" value="Plasmid pACHL02"/>
</dbReference>
<dbReference type="PANTHER" id="PTHR42852:SF17">
    <property type="entry name" value="THIOREDOXIN-LIKE PROTEIN HI_1115"/>
    <property type="match status" value="1"/>
</dbReference>
<name>B8HJ74_PSECP</name>
<dbReference type="Gene3D" id="3.40.30.10">
    <property type="entry name" value="Glutaredoxin"/>
    <property type="match status" value="1"/>
</dbReference>
<proteinExistence type="predicted"/>
<dbReference type="SUPFAM" id="SSF52833">
    <property type="entry name" value="Thioredoxin-like"/>
    <property type="match status" value="1"/>
</dbReference>
<sequence>MSTLTPPAPSSPKTAAVRRRTVRAVFTASGITAALLLAGCGTPAGPGAAPPASQGPAAAPAPGSPATAVTVKALDGSSLKLPTGKPTVIYFFTASCGPCAAGVKNVASGLAKSSGATAVAVDLDPSEPTEVLNQFMGSVGNPPLTLVRDDGTLLKQFNVDALGTTVVLDPSGKEVYRGVDPSADQTAKALTAAAS</sequence>
<dbReference type="InterPro" id="IPR013740">
    <property type="entry name" value="Redoxin"/>
</dbReference>
<organism evidence="3 4">
    <name type="scientific">Pseudarthrobacter chlorophenolicus (strain ATCC 700700 / DSM 12829 / CIP 107037 / JCM 12360 / KCTC 9906 / NCIMB 13794 / A6)</name>
    <name type="common">Arthrobacter chlorophenolicus</name>
    <dbReference type="NCBI Taxonomy" id="452863"/>
    <lineage>
        <taxon>Bacteria</taxon>
        <taxon>Bacillati</taxon>
        <taxon>Actinomycetota</taxon>
        <taxon>Actinomycetes</taxon>
        <taxon>Micrococcales</taxon>
        <taxon>Micrococcaceae</taxon>
        <taxon>Pseudarthrobacter</taxon>
    </lineage>
</organism>
<accession>B8HJ74</accession>
<evidence type="ECO:0000259" key="2">
    <source>
        <dbReference type="PROSITE" id="PS51352"/>
    </source>
</evidence>
<protein>
    <submittedName>
        <fullName evidence="3">Redoxin domain protein</fullName>
    </submittedName>
</protein>
<keyword evidence="3" id="KW-0614">Plasmid</keyword>
<reference evidence="3" key="1">
    <citation type="submission" date="2009-01" db="EMBL/GenBank/DDBJ databases">
        <title>Complete sequence of plasmid2 of Arthrobacter chlorophenolicus A6.</title>
        <authorList>
            <consortium name="US DOE Joint Genome Institute"/>
            <person name="Lucas S."/>
            <person name="Copeland A."/>
            <person name="Lapidus A."/>
            <person name="Glavina del Rio T."/>
            <person name="Tice H."/>
            <person name="Bruce D."/>
            <person name="Goodwin L."/>
            <person name="Pitluck S."/>
            <person name="Goltsman E."/>
            <person name="Clum A."/>
            <person name="Larimer F."/>
            <person name="Land M."/>
            <person name="Hauser L."/>
            <person name="Kyrpides N."/>
            <person name="Mikhailova N."/>
            <person name="Jansson J."/>
            <person name="Richardson P."/>
        </authorList>
    </citation>
    <scope>NUCLEOTIDE SEQUENCE [LARGE SCALE GENOMIC DNA]</scope>
    <source>
        <strain evidence="3">A6</strain>
        <plasmid evidence="3">pACHL02</plasmid>
    </source>
</reference>
<dbReference type="GO" id="GO:0016491">
    <property type="term" value="F:oxidoreductase activity"/>
    <property type="evidence" value="ECO:0007669"/>
    <property type="project" value="InterPro"/>
</dbReference>
<geneLocation type="plasmid" evidence="3 4">
    <name>pACHL02</name>
</geneLocation>
<dbReference type="AlphaFoldDB" id="B8HJ74"/>
<feature type="domain" description="Thioredoxin" evidence="2">
    <location>
        <begin position="60"/>
        <end position="195"/>
    </location>
</feature>
<dbReference type="eggNOG" id="COG0526">
    <property type="taxonomic scope" value="Bacteria"/>
</dbReference>
<evidence type="ECO:0000313" key="3">
    <source>
        <dbReference type="EMBL" id="ACL42472.1"/>
    </source>
</evidence>
<gene>
    <name evidence="3" type="ordered locus">Achl_4521</name>
</gene>
<dbReference type="KEGG" id="ach:Achl_4521"/>
<keyword evidence="4" id="KW-1185">Reference proteome</keyword>